<dbReference type="RefSeq" id="XP_035551431.1">
    <property type="nucleotide sequence ID" value="XM_035695538.1"/>
</dbReference>
<dbReference type="Proteomes" id="UP000235220">
    <property type="component" value="Chromosome 11"/>
</dbReference>
<dbReference type="InParanoid" id="A0A6P9EW06"/>
<sequence length="100" mass="10902">MVPVGSVNNIKQLANTLGCKVASLPMEYLGLPLGAASRAISISDTMIEKIERRLAGWKRLYLLPKGGRITLIKMADLMEISGEQVQWNINFSRVAQDGSG</sequence>
<keyword evidence="1" id="KW-1185">Reference proteome</keyword>
<dbReference type="PANTHER" id="PTHR33116:SF78">
    <property type="entry name" value="OS12G0587133 PROTEIN"/>
    <property type="match status" value="1"/>
</dbReference>
<dbReference type="GeneID" id="118349840"/>
<accession>A0A6P9EW06</accession>
<protein>
    <submittedName>
        <fullName evidence="2">Uncharacterized protein LOC118349840</fullName>
    </submittedName>
</protein>
<reference evidence="2" key="1">
    <citation type="submission" date="2025-08" db="UniProtKB">
        <authorList>
            <consortium name="RefSeq"/>
        </authorList>
    </citation>
    <scope>IDENTIFICATION</scope>
    <source>
        <tissue evidence="2">Leaves</tissue>
    </source>
</reference>
<name>A0A6P9EW06_JUGRE</name>
<evidence type="ECO:0000313" key="1">
    <source>
        <dbReference type="Proteomes" id="UP000235220"/>
    </source>
</evidence>
<dbReference type="PANTHER" id="PTHR33116">
    <property type="entry name" value="REVERSE TRANSCRIPTASE ZINC-BINDING DOMAIN-CONTAINING PROTEIN-RELATED-RELATED"/>
    <property type="match status" value="1"/>
</dbReference>
<gene>
    <name evidence="2" type="primary">LOC118349840</name>
</gene>
<proteinExistence type="predicted"/>
<dbReference type="OrthoDB" id="1938625at2759"/>
<dbReference type="KEGG" id="jre:118349840"/>
<organism evidence="1 2">
    <name type="scientific">Juglans regia</name>
    <name type="common">English walnut</name>
    <dbReference type="NCBI Taxonomy" id="51240"/>
    <lineage>
        <taxon>Eukaryota</taxon>
        <taxon>Viridiplantae</taxon>
        <taxon>Streptophyta</taxon>
        <taxon>Embryophyta</taxon>
        <taxon>Tracheophyta</taxon>
        <taxon>Spermatophyta</taxon>
        <taxon>Magnoliopsida</taxon>
        <taxon>eudicotyledons</taxon>
        <taxon>Gunneridae</taxon>
        <taxon>Pentapetalae</taxon>
        <taxon>rosids</taxon>
        <taxon>fabids</taxon>
        <taxon>Fagales</taxon>
        <taxon>Juglandaceae</taxon>
        <taxon>Juglans</taxon>
    </lineage>
</organism>
<dbReference type="AlphaFoldDB" id="A0A6P9EW06"/>
<evidence type="ECO:0000313" key="2">
    <source>
        <dbReference type="RefSeq" id="XP_035551431.1"/>
    </source>
</evidence>